<accession>A0A0R3QM52</accession>
<protein>
    <submittedName>
        <fullName evidence="3">C-type lectin domain-containing protein</fullName>
    </submittedName>
</protein>
<dbReference type="Proteomes" id="UP000280834">
    <property type="component" value="Unassembled WGS sequence"/>
</dbReference>
<organism evidence="3">
    <name type="scientific">Brugia timori</name>
    <dbReference type="NCBI Taxonomy" id="42155"/>
    <lineage>
        <taxon>Eukaryota</taxon>
        <taxon>Metazoa</taxon>
        <taxon>Ecdysozoa</taxon>
        <taxon>Nematoda</taxon>
        <taxon>Chromadorea</taxon>
        <taxon>Rhabditida</taxon>
        <taxon>Spirurina</taxon>
        <taxon>Spiruromorpha</taxon>
        <taxon>Filarioidea</taxon>
        <taxon>Onchocercidae</taxon>
        <taxon>Brugia</taxon>
    </lineage>
</organism>
<dbReference type="AlphaFoldDB" id="A0A0R3QM52"/>
<reference evidence="1 2" key="2">
    <citation type="submission" date="2018-11" db="EMBL/GenBank/DDBJ databases">
        <authorList>
            <consortium name="Pathogen Informatics"/>
        </authorList>
    </citation>
    <scope>NUCLEOTIDE SEQUENCE [LARGE SCALE GENOMIC DNA]</scope>
</reference>
<keyword evidence="2" id="KW-1185">Reference proteome</keyword>
<gene>
    <name evidence="1" type="ORF">BTMF_LOCUS6838</name>
</gene>
<evidence type="ECO:0000313" key="1">
    <source>
        <dbReference type="EMBL" id="VDO22807.1"/>
    </source>
</evidence>
<sequence length="230" mass="27011">MQHLLVQHPDTLTKLSYPCPFSEPEDKKLNVDIHHFRKPYICFTRTYLLVHHFKRNNGITVHSTKHIHLLNIVGLFPPTFSFFKLKATSYNVMSTFVACQQRIISINCSRTIFRSDRNRNLLKLQDIIFLPLLLVLRSVHASDLSKMCRNDKLWTPLAMADFLANNSYYQRNNIVKCYGVFITFHTLKSYWIGVGRADGTKWLNGRPIYFDSLYNSGNRCYDMVFFIIYV</sequence>
<evidence type="ECO:0000313" key="2">
    <source>
        <dbReference type="Proteomes" id="UP000280834"/>
    </source>
</evidence>
<reference evidence="3" key="1">
    <citation type="submission" date="2017-02" db="UniProtKB">
        <authorList>
            <consortium name="WormBaseParasite"/>
        </authorList>
    </citation>
    <scope>IDENTIFICATION</scope>
</reference>
<name>A0A0R3QM52_9BILA</name>
<evidence type="ECO:0000313" key="3">
    <source>
        <dbReference type="WBParaSite" id="BTMF_0000878701-mRNA-1"/>
    </source>
</evidence>
<dbReference type="EMBL" id="UZAG01015721">
    <property type="protein sequence ID" value="VDO22807.1"/>
    <property type="molecule type" value="Genomic_DNA"/>
</dbReference>
<proteinExistence type="predicted"/>
<dbReference type="WBParaSite" id="BTMF_0000878701-mRNA-1">
    <property type="protein sequence ID" value="BTMF_0000878701-mRNA-1"/>
    <property type="gene ID" value="BTMF_0000878701"/>
</dbReference>